<dbReference type="AlphaFoldDB" id="A0A2K0TZ08"/>
<evidence type="ECO:0000313" key="6">
    <source>
        <dbReference type="Proteomes" id="UP000236290"/>
    </source>
</evidence>
<dbReference type="SMART" id="SM00174">
    <property type="entry name" value="RHO"/>
    <property type="match status" value="1"/>
</dbReference>
<dbReference type="Gene3D" id="3.40.50.300">
    <property type="entry name" value="P-loop containing nucleotide triphosphate hydrolases"/>
    <property type="match status" value="2"/>
</dbReference>
<accession>A0A2K0TZ08</accession>
<keyword evidence="1" id="KW-0488">Methylation</keyword>
<dbReference type="InterPro" id="IPR005225">
    <property type="entry name" value="Small_GTP-bd"/>
</dbReference>
<dbReference type="GO" id="GO:0007264">
    <property type="term" value="P:small GTPase-mediated signal transduction"/>
    <property type="evidence" value="ECO:0007669"/>
    <property type="project" value="InterPro"/>
</dbReference>
<dbReference type="EMBL" id="MTYI01000144">
    <property type="protein sequence ID" value="PNP50757.1"/>
    <property type="molecule type" value="Genomic_DNA"/>
</dbReference>
<dbReference type="SMART" id="SM00175">
    <property type="entry name" value="RAB"/>
    <property type="match status" value="1"/>
</dbReference>
<evidence type="ECO:0000256" key="1">
    <source>
        <dbReference type="ARBA" id="ARBA00022481"/>
    </source>
</evidence>
<evidence type="ECO:0000256" key="4">
    <source>
        <dbReference type="SAM" id="MobiDB-lite"/>
    </source>
</evidence>
<dbReference type="InterPro" id="IPR001806">
    <property type="entry name" value="Small_GTPase"/>
</dbReference>
<keyword evidence="3" id="KW-0342">GTP-binding</keyword>
<dbReference type="Pfam" id="PF00071">
    <property type="entry name" value="Ras"/>
    <property type="match status" value="2"/>
</dbReference>
<dbReference type="PROSITE" id="PS51420">
    <property type="entry name" value="RHO"/>
    <property type="match status" value="1"/>
</dbReference>
<feature type="region of interest" description="Disordered" evidence="4">
    <location>
        <begin position="1"/>
        <end position="47"/>
    </location>
</feature>
<dbReference type="PRINTS" id="PR00449">
    <property type="entry name" value="RASTRNSFRMNG"/>
</dbReference>
<keyword evidence="2" id="KW-0547">Nucleotide-binding</keyword>
<reference evidence="5 6" key="1">
    <citation type="submission" date="2017-02" db="EMBL/GenBank/DDBJ databases">
        <title>Genomes of Trichoderma spp. with biocontrol activity.</title>
        <authorList>
            <person name="Gardiner D."/>
            <person name="Kazan K."/>
            <person name="Vos C."/>
            <person name="Harvey P."/>
        </authorList>
    </citation>
    <scope>NUCLEOTIDE SEQUENCE [LARGE SCALE GENOMIC DNA]</scope>
    <source>
        <strain evidence="5 6">Tr1</strain>
    </source>
</reference>
<dbReference type="SUPFAM" id="SSF52540">
    <property type="entry name" value="P-loop containing nucleoside triphosphate hydrolases"/>
    <property type="match status" value="1"/>
</dbReference>
<protein>
    <recommendedName>
        <fullName evidence="7">GTP-binding protein rhoC</fullName>
    </recommendedName>
</protein>
<dbReference type="SMART" id="SM00173">
    <property type="entry name" value="RAS"/>
    <property type="match status" value="1"/>
</dbReference>
<dbReference type="GO" id="GO:0005525">
    <property type="term" value="F:GTP binding"/>
    <property type="evidence" value="ECO:0007669"/>
    <property type="project" value="UniProtKB-KW"/>
</dbReference>
<feature type="compositionally biased region" description="Low complexity" evidence="4">
    <location>
        <begin position="26"/>
        <end position="45"/>
    </location>
</feature>
<evidence type="ECO:0000313" key="5">
    <source>
        <dbReference type="EMBL" id="PNP50757.1"/>
    </source>
</evidence>
<evidence type="ECO:0000256" key="3">
    <source>
        <dbReference type="ARBA" id="ARBA00023134"/>
    </source>
</evidence>
<dbReference type="NCBIfam" id="TIGR00231">
    <property type="entry name" value="small_GTP"/>
    <property type="match status" value="1"/>
</dbReference>
<proteinExistence type="predicted"/>
<sequence length="252" mass="27845">MAAYQNRNSQYATGSHEKRGQRTRSSEGTVSTTMSSSSGRESAATHVTEAPTYSKKIVVVGDGGCGKTCLLISYSQGYFPEKYVPTVFENYITYPTHPPTGKTVELALWDTAGQEEYDRLRPLSYPETDLIFWYPEVLHFCPYTPLILVGLKSDLRHKKSCIDMLKTQGLTPVTAEQGMAVAKKMGAQYMECSSKEMRGVDEIFEQAIMTVVANDRRNMETPAALAASAGDGKTQAPVVGGLKRKKRKCQFL</sequence>
<comment type="caution">
    <text evidence="5">The sequence shown here is derived from an EMBL/GenBank/DDBJ whole genome shotgun (WGS) entry which is preliminary data.</text>
</comment>
<evidence type="ECO:0000256" key="2">
    <source>
        <dbReference type="ARBA" id="ARBA00022741"/>
    </source>
</evidence>
<feature type="compositionally biased region" description="Polar residues" evidence="4">
    <location>
        <begin position="1"/>
        <end position="13"/>
    </location>
</feature>
<name>A0A2K0TZ08_TRIHA</name>
<dbReference type="InterPro" id="IPR003578">
    <property type="entry name" value="Small_GTPase_Rho"/>
</dbReference>
<dbReference type="PANTHER" id="PTHR24072">
    <property type="entry name" value="RHO FAMILY GTPASE"/>
    <property type="match status" value="1"/>
</dbReference>
<evidence type="ECO:0008006" key="7">
    <source>
        <dbReference type="Google" id="ProtNLM"/>
    </source>
</evidence>
<dbReference type="InterPro" id="IPR027417">
    <property type="entry name" value="P-loop_NTPase"/>
</dbReference>
<gene>
    <name evidence="5" type="ORF">THARTR1_08378</name>
</gene>
<dbReference type="PROSITE" id="PS51421">
    <property type="entry name" value="RAS"/>
    <property type="match status" value="1"/>
</dbReference>
<dbReference type="PROSITE" id="PS51419">
    <property type="entry name" value="RAB"/>
    <property type="match status" value="1"/>
</dbReference>
<organism evidence="5 6">
    <name type="scientific">Trichoderma harzianum</name>
    <name type="common">Hypocrea lixii</name>
    <dbReference type="NCBI Taxonomy" id="5544"/>
    <lineage>
        <taxon>Eukaryota</taxon>
        <taxon>Fungi</taxon>
        <taxon>Dikarya</taxon>
        <taxon>Ascomycota</taxon>
        <taxon>Pezizomycotina</taxon>
        <taxon>Sordariomycetes</taxon>
        <taxon>Hypocreomycetidae</taxon>
        <taxon>Hypocreales</taxon>
        <taxon>Hypocreaceae</taxon>
        <taxon>Trichoderma</taxon>
    </lineage>
</organism>
<dbReference type="OrthoDB" id="8830751at2759"/>
<dbReference type="Proteomes" id="UP000236290">
    <property type="component" value="Unassembled WGS sequence"/>
</dbReference>
<dbReference type="GO" id="GO:0003924">
    <property type="term" value="F:GTPase activity"/>
    <property type="evidence" value="ECO:0007669"/>
    <property type="project" value="InterPro"/>
</dbReference>